<accession>A0A1H9KUS8</accession>
<dbReference type="AlphaFoldDB" id="A0A1H9KUS8"/>
<feature type="transmembrane region" description="Helical" evidence="1">
    <location>
        <begin position="103"/>
        <end position="122"/>
    </location>
</feature>
<feature type="transmembrane region" description="Helical" evidence="1">
    <location>
        <begin position="6"/>
        <end position="27"/>
    </location>
</feature>
<name>A0A1H9KUS8_9LACT</name>
<dbReference type="Proteomes" id="UP000198556">
    <property type="component" value="Unassembled WGS sequence"/>
</dbReference>
<keyword evidence="1" id="KW-0472">Membrane</keyword>
<dbReference type="STRING" id="137733.SAMN05421767_11537"/>
<feature type="transmembrane region" description="Helical" evidence="1">
    <location>
        <begin position="70"/>
        <end position="91"/>
    </location>
</feature>
<gene>
    <name evidence="2" type="ORF">SAMN05421767_11537</name>
</gene>
<dbReference type="InterPro" id="IPR009825">
    <property type="entry name" value="ECF_substrate-spec-like"/>
</dbReference>
<keyword evidence="1" id="KW-1133">Transmembrane helix</keyword>
<feature type="transmembrane region" description="Helical" evidence="1">
    <location>
        <begin position="39"/>
        <end position="64"/>
    </location>
</feature>
<feature type="transmembrane region" description="Helical" evidence="1">
    <location>
        <begin position="142"/>
        <end position="169"/>
    </location>
</feature>
<proteinExistence type="predicted"/>
<dbReference type="Pfam" id="PF07155">
    <property type="entry name" value="ECF-ribofla_trS"/>
    <property type="match status" value="1"/>
</dbReference>
<organism evidence="2 3">
    <name type="scientific">Granulicatella balaenopterae</name>
    <dbReference type="NCBI Taxonomy" id="137733"/>
    <lineage>
        <taxon>Bacteria</taxon>
        <taxon>Bacillati</taxon>
        <taxon>Bacillota</taxon>
        <taxon>Bacilli</taxon>
        <taxon>Lactobacillales</taxon>
        <taxon>Carnobacteriaceae</taxon>
        <taxon>Granulicatella</taxon>
    </lineage>
</organism>
<dbReference type="Gene3D" id="1.10.1760.20">
    <property type="match status" value="1"/>
</dbReference>
<dbReference type="GO" id="GO:0016020">
    <property type="term" value="C:membrane"/>
    <property type="evidence" value="ECO:0007669"/>
    <property type="project" value="InterPro"/>
</dbReference>
<protein>
    <submittedName>
        <fullName evidence="2">Uncharacterized membrane protein</fullName>
    </submittedName>
</protein>
<keyword evidence="1" id="KW-0812">Transmembrane</keyword>
<evidence type="ECO:0000256" key="1">
    <source>
        <dbReference type="SAM" id="Phobius"/>
    </source>
</evidence>
<evidence type="ECO:0000313" key="2">
    <source>
        <dbReference type="EMBL" id="SER02647.1"/>
    </source>
</evidence>
<keyword evidence="3" id="KW-1185">Reference proteome</keyword>
<evidence type="ECO:0000313" key="3">
    <source>
        <dbReference type="Proteomes" id="UP000198556"/>
    </source>
</evidence>
<dbReference type="EMBL" id="FOGF01000015">
    <property type="protein sequence ID" value="SER02647.1"/>
    <property type="molecule type" value="Genomic_DNA"/>
</dbReference>
<reference evidence="2 3" key="1">
    <citation type="submission" date="2016-10" db="EMBL/GenBank/DDBJ databases">
        <authorList>
            <person name="de Groot N.N."/>
        </authorList>
    </citation>
    <scope>NUCLEOTIDE SEQUENCE [LARGE SCALE GENOMIC DNA]</scope>
    <source>
        <strain evidence="2 3">DSM 15827</strain>
    </source>
</reference>
<sequence>MNLKTKDLTVIGLYAALIVLGIMFFRIPMGSQFVHMGNALIAVGILVFGAKRGAIAASIGLAIFDITHGYASVAWVTVLESLIVAFVLYLVFEKAMKKHDTPFNIIICAIVAAVTKIIVNLIKYTFFRNMLVGGLAFKPAFLAALVKIGGTFGSAAVTIIAVPLLYPILKKIVIRYYER</sequence>